<dbReference type="AlphaFoldDB" id="A0A0N4WNY3"/>
<reference evidence="2 3" key="2">
    <citation type="submission" date="2018-11" db="EMBL/GenBank/DDBJ databases">
        <authorList>
            <consortium name="Pathogen Informatics"/>
        </authorList>
    </citation>
    <scope>NUCLEOTIDE SEQUENCE [LARGE SCALE GENOMIC DNA]</scope>
    <source>
        <strain evidence="2 3">MHpl1</strain>
    </source>
</reference>
<protein>
    <submittedName>
        <fullName evidence="2 4">Uncharacterized protein</fullName>
    </submittedName>
</protein>
<proteinExistence type="predicted"/>
<evidence type="ECO:0000313" key="2">
    <source>
        <dbReference type="EMBL" id="VDO47563.1"/>
    </source>
</evidence>
<feature type="region of interest" description="Disordered" evidence="1">
    <location>
        <begin position="61"/>
        <end position="87"/>
    </location>
</feature>
<name>A0A0N4WNY3_HAEPC</name>
<evidence type="ECO:0000313" key="3">
    <source>
        <dbReference type="Proteomes" id="UP000268014"/>
    </source>
</evidence>
<dbReference type="EMBL" id="UZAF01018056">
    <property type="protein sequence ID" value="VDO47563.1"/>
    <property type="molecule type" value="Genomic_DNA"/>
</dbReference>
<evidence type="ECO:0000256" key="1">
    <source>
        <dbReference type="SAM" id="MobiDB-lite"/>
    </source>
</evidence>
<organism evidence="4">
    <name type="scientific">Haemonchus placei</name>
    <name type="common">Barber's pole worm</name>
    <dbReference type="NCBI Taxonomy" id="6290"/>
    <lineage>
        <taxon>Eukaryota</taxon>
        <taxon>Metazoa</taxon>
        <taxon>Ecdysozoa</taxon>
        <taxon>Nematoda</taxon>
        <taxon>Chromadorea</taxon>
        <taxon>Rhabditida</taxon>
        <taxon>Rhabditina</taxon>
        <taxon>Rhabditomorpha</taxon>
        <taxon>Strongyloidea</taxon>
        <taxon>Trichostrongylidae</taxon>
        <taxon>Haemonchus</taxon>
    </lineage>
</organism>
<dbReference type="WBParaSite" id="HPLM_0001303101-mRNA-1">
    <property type="protein sequence ID" value="HPLM_0001303101-mRNA-1"/>
    <property type="gene ID" value="HPLM_0001303101"/>
</dbReference>
<reference evidence="4" key="1">
    <citation type="submission" date="2017-02" db="UniProtKB">
        <authorList>
            <consortium name="WormBaseParasite"/>
        </authorList>
    </citation>
    <scope>IDENTIFICATION</scope>
</reference>
<evidence type="ECO:0000313" key="4">
    <source>
        <dbReference type="WBParaSite" id="HPLM_0001303101-mRNA-1"/>
    </source>
</evidence>
<accession>A0A0N4WNY3</accession>
<dbReference type="Proteomes" id="UP000268014">
    <property type="component" value="Unassembled WGS sequence"/>
</dbReference>
<gene>
    <name evidence="2" type="ORF">HPLM_LOCUS13018</name>
</gene>
<keyword evidence="3" id="KW-1185">Reference proteome</keyword>
<sequence>MCLRGDVEGRQRETGSEMCEFEDRGRGGGGRHRGEDDEGNEGRLRYDEYSCLHSARSILIRRRSDEEGDKAQPADELSALSDDATHP</sequence>
<feature type="region of interest" description="Disordered" evidence="1">
    <location>
        <begin position="1"/>
        <end position="43"/>
    </location>
</feature>
<feature type="compositionally biased region" description="Basic and acidic residues" evidence="1">
    <location>
        <begin position="62"/>
        <end position="73"/>
    </location>
</feature>